<evidence type="ECO:0000256" key="3">
    <source>
        <dbReference type="ARBA" id="ARBA00015944"/>
    </source>
</evidence>
<dbReference type="Gene3D" id="1.20.120.80">
    <property type="entry name" value="Cytochrome c oxidase, subunit III, four-helix bundle"/>
    <property type="match status" value="1"/>
</dbReference>
<evidence type="ECO:0000256" key="6">
    <source>
        <dbReference type="ARBA" id="ARBA00022989"/>
    </source>
</evidence>
<dbReference type="EMBL" id="MH122734">
    <property type="protein sequence ID" value="AXP85346.1"/>
    <property type="molecule type" value="Genomic_DNA"/>
</dbReference>
<evidence type="ECO:0000313" key="11">
    <source>
        <dbReference type="EMBL" id="AXP85346.1"/>
    </source>
</evidence>
<feature type="transmembrane region" description="Helical" evidence="9">
    <location>
        <begin position="54"/>
        <end position="71"/>
    </location>
</feature>
<dbReference type="InterPro" id="IPR000298">
    <property type="entry name" value="Cyt_c_oxidase-like_su3"/>
</dbReference>
<protein>
    <recommendedName>
        <fullName evidence="3 8">Cytochrome c oxidase subunit 3</fullName>
    </recommendedName>
</protein>
<dbReference type="Gene3D" id="1.10.287.70">
    <property type="match status" value="1"/>
</dbReference>
<keyword evidence="6 9" id="KW-1133">Transmembrane helix</keyword>
<dbReference type="CTD" id="4514"/>
<reference evidence="11" key="1">
    <citation type="journal article" date="2018" name="Mitochondrial DNA Part B Resour">
        <title>The complete mitochondrial genome of yellow crazy ant, Anoplolepis gracilipes (Hymenoptera: Formicidae).</title>
        <authorList>
            <person name="Lee C.-C."/>
            <person name="Wang J."/>
            <person name="Matsuura K."/>
            <person name="Yang C.-C.S."/>
        </authorList>
    </citation>
    <scope>NUCLEOTIDE SEQUENCE</scope>
</reference>
<keyword evidence="4 8" id="KW-0812">Transmembrane</keyword>
<dbReference type="InterPro" id="IPR035973">
    <property type="entry name" value="Cyt_c_oxidase_su3-like_sf"/>
</dbReference>
<comment type="function">
    <text evidence="8">Component of the cytochrome c oxidase, the last enzyme in the mitochondrial electron transport chain which drives oxidative phosphorylation. The respiratory chain contains 3 multisubunit complexes succinate dehydrogenase (complex II, CII), ubiquinol-cytochrome c oxidoreductase (cytochrome b-c1 complex, complex III, CIII) and cytochrome c oxidase (complex IV, CIV), that cooperate to transfer electrons derived from NADH and succinate to molecular oxygen, creating an electrochemical gradient over the inner membrane that drives transmembrane transport and the ATP synthase. Cytochrome c oxidase is the component of the respiratory chain that catalyzes the reduction of oxygen to water. Electrons originating from reduced cytochrome c in the intermembrane space (IMS) are transferred via the dinuclear copper A center (CU(A)) of subunit 2 and heme A of subunit 1 to the active site in subunit 1, a binuclear center (BNC) formed by heme A3 and copper B (CU(B)). The BNC reduces molecular oxygen to 2 water molecules using 4 electrons from cytochrome c in the IMS and 4 protons from the mitochondrial matrix.</text>
</comment>
<evidence type="ECO:0000256" key="9">
    <source>
        <dbReference type="SAM" id="Phobius"/>
    </source>
</evidence>
<comment type="subcellular location">
    <subcellularLocation>
        <location evidence="1">Membrane</location>
        <topology evidence="1">Multi-pass membrane protein</topology>
    </subcellularLocation>
</comment>
<dbReference type="InterPro" id="IPR033945">
    <property type="entry name" value="Cyt_c_oxase_su3_dom"/>
</dbReference>
<dbReference type="AlphaFoldDB" id="A0A346KN55"/>
<keyword evidence="8 11" id="KW-0496">Mitochondrion</keyword>
<feature type="transmembrane region" description="Helical" evidence="9">
    <location>
        <begin position="253"/>
        <end position="272"/>
    </location>
</feature>
<accession>A0A346KN55</accession>
<dbReference type="FunFam" id="1.20.120.80:FF:000002">
    <property type="entry name" value="Cytochrome c oxidase subunit 3"/>
    <property type="match status" value="1"/>
</dbReference>
<feature type="transmembrane region" description="Helical" evidence="9">
    <location>
        <begin position="92"/>
        <end position="115"/>
    </location>
</feature>
<proteinExistence type="inferred from homology"/>
<comment type="similarity">
    <text evidence="2 8">Belongs to the cytochrome c oxidase subunit 3 family.</text>
</comment>
<organism evidence="11">
    <name type="scientific">Anoplolepis gracilipes</name>
    <name type="common">Yellow crazy ant</name>
    <dbReference type="NCBI Taxonomy" id="354296"/>
    <lineage>
        <taxon>Eukaryota</taxon>
        <taxon>Metazoa</taxon>
        <taxon>Ecdysozoa</taxon>
        <taxon>Arthropoda</taxon>
        <taxon>Hexapoda</taxon>
        <taxon>Insecta</taxon>
        <taxon>Pterygota</taxon>
        <taxon>Neoptera</taxon>
        <taxon>Endopterygota</taxon>
        <taxon>Hymenoptera</taxon>
        <taxon>Apocrita</taxon>
        <taxon>Aculeata</taxon>
        <taxon>Formicoidea</taxon>
        <taxon>Formicidae</taxon>
        <taxon>Formicinae</taxon>
        <taxon>Anoplolepis</taxon>
    </lineage>
</organism>
<dbReference type="GO" id="GO:0006123">
    <property type="term" value="P:mitochondrial electron transport, cytochrome c to oxygen"/>
    <property type="evidence" value="ECO:0007669"/>
    <property type="project" value="TreeGrafter"/>
</dbReference>
<dbReference type="PROSITE" id="PS50253">
    <property type="entry name" value="COX3"/>
    <property type="match status" value="1"/>
</dbReference>
<dbReference type="InterPro" id="IPR024791">
    <property type="entry name" value="Cyt_c/ubiquinol_Oxase_su3"/>
</dbReference>
<evidence type="ECO:0000256" key="7">
    <source>
        <dbReference type="ARBA" id="ARBA00023136"/>
    </source>
</evidence>
<feature type="transmembrane region" description="Helical" evidence="9">
    <location>
        <begin position="144"/>
        <end position="164"/>
    </location>
</feature>
<evidence type="ECO:0000256" key="5">
    <source>
        <dbReference type="ARBA" id="ARBA00022967"/>
    </source>
</evidence>
<dbReference type="GO" id="GO:0004129">
    <property type="term" value="F:cytochrome-c oxidase activity"/>
    <property type="evidence" value="ECO:0007669"/>
    <property type="project" value="InterPro"/>
</dbReference>
<dbReference type="SUPFAM" id="SSF81452">
    <property type="entry name" value="Cytochrome c oxidase subunit III-like"/>
    <property type="match status" value="1"/>
</dbReference>
<keyword evidence="5" id="KW-1278">Translocase</keyword>
<geneLocation type="mitochondrion" evidence="11"/>
<evidence type="ECO:0000256" key="4">
    <source>
        <dbReference type="ARBA" id="ARBA00022692"/>
    </source>
</evidence>
<feature type="transmembrane region" description="Helical" evidence="9">
    <location>
        <begin position="21"/>
        <end position="48"/>
    </location>
</feature>
<dbReference type="Pfam" id="PF00510">
    <property type="entry name" value="COX3"/>
    <property type="match status" value="1"/>
</dbReference>
<feature type="transmembrane region" description="Helical" evidence="9">
    <location>
        <begin position="176"/>
        <end position="195"/>
    </location>
</feature>
<dbReference type="GeneID" id="38283167"/>
<evidence type="ECO:0000256" key="8">
    <source>
        <dbReference type="RuleBase" id="RU003375"/>
    </source>
</evidence>
<dbReference type="GO" id="GO:0016020">
    <property type="term" value="C:membrane"/>
    <property type="evidence" value="ECO:0007669"/>
    <property type="project" value="UniProtKB-SubCell"/>
</dbReference>
<keyword evidence="7 9" id="KW-0472">Membrane</keyword>
<dbReference type="PANTHER" id="PTHR11403:SF7">
    <property type="entry name" value="CYTOCHROME C OXIDASE SUBUNIT 3"/>
    <property type="match status" value="1"/>
</dbReference>
<dbReference type="GO" id="GO:0005739">
    <property type="term" value="C:mitochondrion"/>
    <property type="evidence" value="ECO:0007669"/>
    <property type="project" value="TreeGrafter"/>
</dbReference>
<dbReference type="CDD" id="cd01665">
    <property type="entry name" value="Cyt_c_Oxidase_III"/>
    <property type="match status" value="1"/>
</dbReference>
<dbReference type="RefSeq" id="YP_009521625.1">
    <property type="nucleotide sequence ID" value="NC_039576.1"/>
</dbReference>
<dbReference type="InterPro" id="IPR013833">
    <property type="entry name" value="Cyt_c_oxidase_su3_a-hlx"/>
</dbReference>
<feature type="domain" description="Heme-copper oxidase subunit III family profile" evidence="10">
    <location>
        <begin position="18"/>
        <end position="274"/>
    </location>
</feature>
<dbReference type="PANTHER" id="PTHR11403">
    <property type="entry name" value="CYTOCHROME C OXIDASE SUBUNIT III"/>
    <property type="match status" value="1"/>
</dbReference>
<evidence type="ECO:0000259" key="10">
    <source>
        <dbReference type="PROSITE" id="PS50253"/>
    </source>
</evidence>
<name>A0A346KN55_ANOGC</name>
<evidence type="ECO:0000256" key="1">
    <source>
        <dbReference type="ARBA" id="ARBA00004141"/>
    </source>
</evidence>
<evidence type="ECO:0000256" key="2">
    <source>
        <dbReference type="ARBA" id="ARBA00010581"/>
    </source>
</evidence>
<sequence>MMIMNKFPNTIIMAKLHQNHSFHLVSVSPWPIIISFSLFNNLISMIMWFHKLDYLIMISIPCTLLCMYQWWRDVTRESTFQGSHTINVYIGLRLGMILFIISEIFFFISFFWAYFHSSLAPSMEIGQLWPPLGIKPFNPFDIPLMNTIILLSSGMTVTWTHHSILNKNFNESHQSLLLTIMLGIYFTSLQMIEYFESPFSIADSIYGSTFFLATGFHGIHVIIGTLFLSICLLRMNFLHFSSSHHFGFEAAAWYWHFVDVVWLFLYISIYWWSY</sequence>
<gene>
    <name evidence="11" type="primary">COX3</name>
    <name evidence="11" type="synonym">COIII</name>
</gene>
<feature type="transmembrane region" description="Helical" evidence="9">
    <location>
        <begin position="210"/>
        <end position="233"/>
    </location>
</feature>